<dbReference type="AlphaFoldDB" id="A0A5C6BID6"/>
<dbReference type="RefSeq" id="WP_146369341.1">
    <property type="nucleotide sequence ID" value="NZ_SJPP01000001.1"/>
</dbReference>
<dbReference type="Pfam" id="PF14478">
    <property type="entry name" value="DUF4430"/>
    <property type="match status" value="1"/>
</dbReference>
<dbReference type="Gene3D" id="2.170.130.30">
    <property type="match status" value="1"/>
</dbReference>
<dbReference type="EMBL" id="SJPP01000001">
    <property type="protein sequence ID" value="TWU11785.1"/>
    <property type="molecule type" value="Genomic_DNA"/>
</dbReference>
<evidence type="ECO:0000259" key="1">
    <source>
        <dbReference type="Pfam" id="PF14478"/>
    </source>
</evidence>
<organism evidence="2 3">
    <name type="scientific">Symmachiella macrocystis</name>
    <dbReference type="NCBI Taxonomy" id="2527985"/>
    <lineage>
        <taxon>Bacteria</taxon>
        <taxon>Pseudomonadati</taxon>
        <taxon>Planctomycetota</taxon>
        <taxon>Planctomycetia</taxon>
        <taxon>Planctomycetales</taxon>
        <taxon>Planctomycetaceae</taxon>
        <taxon>Symmachiella</taxon>
    </lineage>
</organism>
<evidence type="ECO:0000313" key="2">
    <source>
        <dbReference type="EMBL" id="TWU11785.1"/>
    </source>
</evidence>
<reference evidence="2 3" key="1">
    <citation type="submission" date="2019-02" db="EMBL/GenBank/DDBJ databases">
        <title>Deep-cultivation of Planctomycetes and their phenomic and genomic characterization uncovers novel biology.</title>
        <authorList>
            <person name="Wiegand S."/>
            <person name="Jogler M."/>
            <person name="Boedeker C."/>
            <person name="Pinto D."/>
            <person name="Vollmers J."/>
            <person name="Rivas-Marin E."/>
            <person name="Kohn T."/>
            <person name="Peeters S.H."/>
            <person name="Heuer A."/>
            <person name="Rast P."/>
            <person name="Oberbeckmann S."/>
            <person name="Bunk B."/>
            <person name="Jeske O."/>
            <person name="Meyerdierks A."/>
            <person name="Storesund J.E."/>
            <person name="Kallscheuer N."/>
            <person name="Luecker S."/>
            <person name="Lage O.M."/>
            <person name="Pohl T."/>
            <person name="Merkel B.J."/>
            <person name="Hornburger P."/>
            <person name="Mueller R.-W."/>
            <person name="Bruemmer F."/>
            <person name="Labrenz M."/>
            <person name="Spormann A.M."/>
            <person name="Op Den Camp H."/>
            <person name="Overmann J."/>
            <person name="Amann R."/>
            <person name="Jetten M.S.M."/>
            <person name="Mascher T."/>
            <person name="Medema M.H."/>
            <person name="Devos D.P."/>
            <person name="Kaster A.-K."/>
            <person name="Ovreas L."/>
            <person name="Rohde M."/>
            <person name="Galperin M.Y."/>
            <person name="Jogler C."/>
        </authorList>
    </citation>
    <scope>NUCLEOTIDE SEQUENCE [LARGE SCALE GENOMIC DNA]</scope>
    <source>
        <strain evidence="2 3">CA54</strain>
    </source>
</reference>
<comment type="caution">
    <text evidence="2">The sequence shown here is derived from an EMBL/GenBank/DDBJ whole genome shotgun (WGS) entry which is preliminary data.</text>
</comment>
<dbReference type="Proteomes" id="UP000320735">
    <property type="component" value="Unassembled WGS sequence"/>
</dbReference>
<evidence type="ECO:0000313" key="3">
    <source>
        <dbReference type="Proteomes" id="UP000320735"/>
    </source>
</evidence>
<name>A0A5C6BID6_9PLAN</name>
<proteinExistence type="predicted"/>
<gene>
    <name evidence="2" type="ORF">CA54_05960</name>
</gene>
<keyword evidence="3" id="KW-1185">Reference proteome</keyword>
<sequence>MQSCLLSPRPVSRRRVCAIVVFVGIAAILPGNLGQIVAADPEPLSVKLIIDYNDGVEKHFTAIPWKKGMTVLDAMRYAKRGKHGIDFKYSGSGATAFLTQIDDLKNEGGGEGKKNWILRVNKKLATESFGVFKLKSGDVIRWQFEVFKL</sequence>
<accession>A0A5C6BID6</accession>
<dbReference type="InterPro" id="IPR027954">
    <property type="entry name" value="Transcobalamin-like_C"/>
</dbReference>
<protein>
    <recommendedName>
        <fullName evidence="1">Transcobalamin-like C-terminal domain-containing protein</fullName>
    </recommendedName>
</protein>
<feature type="domain" description="Transcobalamin-like C-terminal" evidence="1">
    <location>
        <begin position="69"/>
        <end position="145"/>
    </location>
</feature>
<dbReference type="OrthoDB" id="292541at2"/>